<dbReference type="NCBIfam" id="NF005736">
    <property type="entry name" value="PRK07562.1"/>
    <property type="match status" value="1"/>
</dbReference>
<evidence type="ECO:0000256" key="7">
    <source>
        <dbReference type="ARBA" id="ARBA00022741"/>
    </source>
</evidence>
<evidence type="ECO:0000313" key="17">
    <source>
        <dbReference type="EMBL" id="MBK5927693.1"/>
    </source>
</evidence>
<comment type="function">
    <text evidence="11 13">Catalyzes the reduction of ribonucleotides to deoxyribonucleotides. May function to provide a pool of deoxyribonucleotide precursors for DNA repair during oxygen limitation and/or for immediate growth after restoration of oxygen.</text>
</comment>
<keyword evidence="8 13" id="KW-0560">Oxidoreductase</keyword>
<evidence type="ECO:0000256" key="1">
    <source>
        <dbReference type="ARBA" id="ARBA00001922"/>
    </source>
</evidence>
<dbReference type="GO" id="GO:0031419">
    <property type="term" value="F:cobalamin binding"/>
    <property type="evidence" value="ECO:0007669"/>
    <property type="project" value="UniProtKB-KW"/>
</dbReference>
<dbReference type="Pfam" id="PF08471">
    <property type="entry name" value="Ribonuc_red_2_N"/>
    <property type="match status" value="1"/>
</dbReference>
<evidence type="ECO:0000256" key="12">
    <source>
        <dbReference type="ARBA" id="ARBA00047754"/>
    </source>
</evidence>
<dbReference type="Pfam" id="PF12637">
    <property type="entry name" value="TSCPD"/>
    <property type="match status" value="1"/>
</dbReference>
<evidence type="ECO:0000256" key="3">
    <source>
        <dbReference type="ARBA" id="ARBA00012274"/>
    </source>
</evidence>
<comment type="similarity">
    <text evidence="2 13">Belongs to the ribonucleoside diphosphate reductase class-2 family.</text>
</comment>
<dbReference type="AlphaFoldDB" id="A0A934TMD8"/>
<comment type="catalytic activity">
    <reaction evidence="12 13">
        <text>a 2'-deoxyribonucleoside 5'-diphosphate + [thioredoxin]-disulfide + H2O = a ribonucleoside 5'-diphosphate + [thioredoxin]-dithiol</text>
        <dbReference type="Rhea" id="RHEA:23252"/>
        <dbReference type="Rhea" id="RHEA-COMP:10698"/>
        <dbReference type="Rhea" id="RHEA-COMP:10700"/>
        <dbReference type="ChEBI" id="CHEBI:15377"/>
        <dbReference type="ChEBI" id="CHEBI:29950"/>
        <dbReference type="ChEBI" id="CHEBI:50058"/>
        <dbReference type="ChEBI" id="CHEBI:57930"/>
        <dbReference type="ChEBI" id="CHEBI:73316"/>
        <dbReference type="EC" id="1.17.4.1"/>
    </reaction>
</comment>
<gene>
    <name evidence="17" type="ORF">CCR87_10195</name>
</gene>
<comment type="cofactor">
    <cofactor evidence="1 13">
        <name>adenosylcob(III)alamin</name>
        <dbReference type="ChEBI" id="CHEBI:18408"/>
    </cofactor>
</comment>
<dbReference type="FunFam" id="3.20.70.20:FF:000016">
    <property type="entry name" value="Vitamin B12-dependent ribonucleotide reductase"/>
    <property type="match status" value="1"/>
</dbReference>
<dbReference type="InterPro" id="IPR013678">
    <property type="entry name" value="RNR_2_N"/>
</dbReference>
<evidence type="ECO:0000259" key="15">
    <source>
        <dbReference type="Pfam" id="PF08471"/>
    </source>
</evidence>
<evidence type="ECO:0000256" key="5">
    <source>
        <dbReference type="ARBA" id="ARBA00022628"/>
    </source>
</evidence>
<keyword evidence="6 13" id="KW-0237">DNA synthesis</keyword>
<feature type="domain" description="Ribonucleotide reductase large subunit C-terminal" evidence="14">
    <location>
        <begin position="198"/>
        <end position="746"/>
    </location>
</feature>
<sequence>MKIARKFTTEGQDAYAGIAFTTTASEIRNPDGSIVFRNAAVEVPASWSQVASDVLAQKYFRKAGVAARLKPVREKGVPEFLWRSVPDEAALEALPEAERFVGESSARQVFDRMAGAWAYWGWKGGYFTDEADARAYFDEMRHMLAAQMAAPNSPQWFNTGLHWAYGIDGPSQGHFYVDYRTGKLVKSDSAYEHPQPHACFIQSVADDLVNDGGIMDLWVREARLFKYGSGTGTNFSSLRAEGESLSGGGKSSGLMGFLKIGDRAAGAIKSGGTTRRAAKMVICDMDHPDIEEFVNWKVIEEQKVASLVAGSKMHSKMLNAIFAAIAAWDGLEAEATDPAKNAELKEAIRAAKRVAIPETYINRVLQYARQGYTSIEFPTYDVDWDSEAYATVSGQNSNNSVRVTDAFLRAVRDDADWELVRRIDGKVAKTVKARELWDQVGQAAWACADPGIQFHDTVNAWHTCPEDGAIRASNPCSEYMFLDDTACNLASMNLLKFYDGERFDGAAYVHASRLWTVTLEISVLMAQFPSKEIAQRSYDFRTLGLGYANIGGLLMNMGLGYDSPQGRALCGALSALLTGVSYATSAEMAGELGAFPGYARNREHMLRVIRNHRRAAHGAADYEGVNVAPVALDAANCPDATLVEMARSAWDNALALGEVHGYRNAQATVIAPTGTIGLVMDCDTTGIEPDFALVKFKKLAGGGYFKIINQSVPAALTRLGYTQAQVGEIIAHAVGHGSLGNCPGINHTALLGHGFGQAEIARIEKALPSAFDIRFVFNPYTLGEAFCRDTLGIPAAKLQDPAFDLLRHLGFTKAQVEAANDHVCGTMTLEGAPHLKHEHYSVFDCANPCGRTGKRFLSVESHIHMMAAAQSFISGAISKTINMPNAAGIHEVLAAYELSHSLALKANAIYRDGSKLSQPLASALVEDDEEAEEILATGSPMAKAEVLAEKIVEKIIVREVMTRHREKLPERRKGYTQKAIVGGHKVYLRTGEYQDGKLGEIFIDMHKEGAGFRAMMNNFAIAVSVGLQYGVPLEEFVDAFTFTRFEPAGMVQGNDSIKNATSILDYIFRELAVSYLDRTDLAHVKPLGHAFDDLGEGEREGRPNVSPVTDDAASRGLEVLRQISSTGYLRKRLPQELAVFQGGAALSGTATSEVAMQSVETETLTVASFDPRARARMQGYEGDPCGECGNYTLVRNGTCMKCNTCGGTSGCS</sequence>
<dbReference type="RefSeq" id="WP_201157449.1">
    <property type="nucleotide sequence ID" value="NZ_NHSD01000269.1"/>
</dbReference>
<dbReference type="InterPro" id="IPR024434">
    <property type="entry name" value="TSCPD_dom"/>
</dbReference>
<evidence type="ECO:0000256" key="8">
    <source>
        <dbReference type="ARBA" id="ARBA00023002"/>
    </source>
</evidence>
<evidence type="ECO:0000259" key="14">
    <source>
        <dbReference type="Pfam" id="PF02867"/>
    </source>
</evidence>
<protein>
    <recommendedName>
        <fullName evidence="4 13">Vitamin B12-dependent ribonucleotide reductase</fullName>
        <ecNumber evidence="3 13">1.17.4.1</ecNumber>
    </recommendedName>
</protein>
<evidence type="ECO:0000256" key="2">
    <source>
        <dbReference type="ARBA" id="ARBA00007405"/>
    </source>
</evidence>
<keyword evidence="5 13" id="KW-0846">Cobalamin</keyword>
<accession>A0A934TMD8</accession>
<dbReference type="InterPro" id="IPR050862">
    <property type="entry name" value="RdRp_reductase_class-2"/>
</dbReference>
<reference evidence="17" key="2">
    <citation type="journal article" date="2020" name="Microorganisms">
        <title>Osmotic Adaptation and Compatible Solute Biosynthesis of Phototrophic Bacteria as Revealed from Genome Analyses.</title>
        <authorList>
            <person name="Imhoff J.F."/>
            <person name="Rahn T."/>
            <person name="Kunzel S."/>
            <person name="Keller A."/>
            <person name="Neulinger S.C."/>
        </authorList>
    </citation>
    <scope>NUCLEOTIDE SEQUENCE</scope>
    <source>
        <strain evidence="17">LMG 28126</strain>
    </source>
</reference>
<dbReference type="Gene3D" id="3.20.70.20">
    <property type="match status" value="3"/>
</dbReference>
<dbReference type="EC" id="1.17.4.1" evidence="3 13"/>
<dbReference type="GO" id="GO:0000166">
    <property type="term" value="F:nucleotide binding"/>
    <property type="evidence" value="ECO:0007669"/>
    <property type="project" value="UniProtKB-KW"/>
</dbReference>
<name>A0A934TMD8_9RHOB</name>
<dbReference type="InterPro" id="IPR029072">
    <property type="entry name" value="YebC-like"/>
</dbReference>
<keyword evidence="18" id="KW-1185">Reference proteome</keyword>
<evidence type="ECO:0000256" key="4">
    <source>
        <dbReference type="ARBA" id="ARBA00014409"/>
    </source>
</evidence>
<dbReference type="EMBL" id="NHSD01000269">
    <property type="protein sequence ID" value="MBK5927693.1"/>
    <property type="molecule type" value="Genomic_DNA"/>
</dbReference>
<dbReference type="InterPro" id="IPR013344">
    <property type="entry name" value="RNR_NrdJ/NrdZ"/>
</dbReference>
<dbReference type="GO" id="GO:0004748">
    <property type="term" value="F:ribonucleoside-diphosphate reductase activity, thioredoxin disulfide as acceptor"/>
    <property type="evidence" value="ECO:0007669"/>
    <property type="project" value="UniProtKB-EC"/>
</dbReference>
<dbReference type="CDD" id="cd02888">
    <property type="entry name" value="RNR_II_dimer"/>
    <property type="match status" value="1"/>
</dbReference>
<dbReference type="Pfam" id="PF02867">
    <property type="entry name" value="Ribonuc_red_lgC"/>
    <property type="match status" value="2"/>
</dbReference>
<dbReference type="GO" id="GO:0050897">
    <property type="term" value="F:cobalt ion binding"/>
    <property type="evidence" value="ECO:0007669"/>
    <property type="project" value="InterPro"/>
</dbReference>
<dbReference type="SUPFAM" id="SSF51998">
    <property type="entry name" value="PFL-like glycyl radical enzymes"/>
    <property type="match status" value="1"/>
</dbReference>
<dbReference type="PANTHER" id="PTHR43371:SF1">
    <property type="entry name" value="RIBONUCLEOSIDE-DIPHOSPHATE REDUCTASE"/>
    <property type="match status" value="1"/>
</dbReference>
<dbReference type="NCBIfam" id="TIGR02504">
    <property type="entry name" value="NrdJ_Z"/>
    <property type="match status" value="1"/>
</dbReference>
<evidence type="ECO:0000256" key="6">
    <source>
        <dbReference type="ARBA" id="ARBA00022634"/>
    </source>
</evidence>
<dbReference type="InterPro" id="IPR000788">
    <property type="entry name" value="RNR_lg_C"/>
</dbReference>
<dbReference type="PANTHER" id="PTHR43371">
    <property type="entry name" value="VITAMIN B12-DEPENDENT RIBONUCLEOTIDE REDUCTASE"/>
    <property type="match status" value="1"/>
</dbReference>
<keyword evidence="9" id="KW-1015">Disulfide bond</keyword>
<organism evidence="17 18">
    <name type="scientific">Rhodobaculum claviforme</name>
    <dbReference type="NCBI Taxonomy" id="1549854"/>
    <lineage>
        <taxon>Bacteria</taxon>
        <taxon>Pseudomonadati</taxon>
        <taxon>Pseudomonadota</taxon>
        <taxon>Alphaproteobacteria</taxon>
        <taxon>Rhodobacterales</taxon>
        <taxon>Paracoccaceae</taxon>
        <taxon>Rhodobaculum</taxon>
    </lineage>
</organism>
<feature type="domain" description="Ribonucleotide reductase class II vitamin B12-dependent N-terminal" evidence="15">
    <location>
        <begin position="22"/>
        <end position="147"/>
    </location>
</feature>
<evidence type="ECO:0000256" key="9">
    <source>
        <dbReference type="ARBA" id="ARBA00023157"/>
    </source>
</evidence>
<evidence type="ECO:0000256" key="10">
    <source>
        <dbReference type="ARBA" id="ARBA00023285"/>
    </source>
</evidence>
<reference evidence="17" key="1">
    <citation type="submission" date="2017-05" db="EMBL/GenBank/DDBJ databases">
        <authorList>
            <person name="Imhoff J.F."/>
            <person name="Rahn T."/>
            <person name="Kuenzel S."/>
            <person name="Neulinger S.C."/>
        </authorList>
    </citation>
    <scope>NUCLEOTIDE SEQUENCE</scope>
    <source>
        <strain evidence="17">LMG 28126</strain>
    </source>
</reference>
<evidence type="ECO:0000256" key="13">
    <source>
        <dbReference type="RuleBase" id="RU364064"/>
    </source>
</evidence>
<evidence type="ECO:0000259" key="16">
    <source>
        <dbReference type="Pfam" id="PF12637"/>
    </source>
</evidence>
<comment type="caution">
    <text evidence="17">The sequence shown here is derived from an EMBL/GenBank/DDBJ whole genome shotgun (WGS) entry which is preliminary data.</text>
</comment>
<evidence type="ECO:0000256" key="11">
    <source>
        <dbReference type="ARBA" id="ARBA00025437"/>
    </source>
</evidence>
<evidence type="ECO:0000313" key="18">
    <source>
        <dbReference type="Proteomes" id="UP000706333"/>
    </source>
</evidence>
<proteinExistence type="inferred from homology"/>
<keyword evidence="10 13" id="KW-0170">Cobalt</keyword>
<feature type="domain" description="TSCPD" evidence="16">
    <location>
        <begin position="968"/>
        <end position="1072"/>
    </location>
</feature>
<feature type="domain" description="Ribonucleotide reductase large subunit C-terminal" evidence="14">
    <location>
        <begin position="805"/>
        <end position="910"/>
    </location>
</feature>
<dbReference type="Proteomes" id="UP000706333">
    <property type="component" value="Unassembled WGS sequence"/>
</dbReference>
<dbReference type="GO" id="GO:0071897">
    <property type="term" value="P:DNA biosynthetic process"/>
    <property type="evidence" value="ECO:0007669"/>
    <property type="project" value="UniProtKB-KW"/>
</dbReference>
<dbReference type="SUPFAM" id="SSF75625">
    <property type="entry name" value="YebC-like"/>
    <property type="match status" value="1"/>
</dbReference>
<keyword evidence="7 13" id="KW-0547">Nucleotide-binding</keyword>